<dbReference type="PANTHER" id="PTHR31906">
    <property type="entry name" value="PLASTID-LIPID-ASSOCIATED PROTEIN 4, CHLOROPLASTIC-RELATED"/>
    <property type="match status" value="1"/>
</dbReference>
<feature type="region of interest" description="Disordered" evidence="3">
    <location>
        <begin position="1"/>
        <end position="28"/>
    </location>
</feature>
<name>A0A8S1J0Z1_9CHLO</name>
<accession>A0A8S1J0Z1</accession>
<comment type="subcellular location">
    <subcellularLocation>
        <location evidence="1">Plastid</location>
    </subcellularLocation>
</comment>
<protein>
    <recommendedName>
        <fullName evidence="4">Plastid lipid-associated protein/fibrillin conserved domain-containing protein</fullName>
    </recommendedName>
</protein>
<dbReference type="InterPro" id="IPR006843">
    <property type="entry name" value="PAP/fibrillin_dom"/>
</dbReference>
<evidence type="ECO:0000313" key="6">
    <source>
        <dbReference type="Proteomes" id="UP000708148"/>
    </source>
</evidence>
<dbReference type="InterPro" id="IPR039633">
    <property type="entry name" value="PAP"/>
</dbReference>
<evidence type="ECO:0000313" key="5">
    <source>
        <dbReference type="EMBL" id="CAD7700822.1"/>
    </source>
</evidence>
<comment type="caution">
    <text evidence="5">The sequence shown here is derived from an EMBL/GenBank/DDBJ whole genome shotgun (WGS) entry which is preliminary data.</text>
</comment>
<dbReference type="EMBL" id="CAJHUC010001350">
    <property type="protein sequence ID" value="CAD7700822.1"/>
    <property type="molecule type" value="Genomic_DNA"/>
</dbReference>
<sequence>MALSPSATRLLRVDGRASTSPKHATRARQLRAAGELTVPPLADEEERQQNVAAAKAALRHAVSSSGRGRRADAPQRGAIAEAQVAVEVLAAPLDYQLLPGKWRLLYTDAIDVVPLLKFGDVHPEGRSSLVPRPLRVCSIFQQFSSVEEGTLQNIICCSVPFILENEGVTLTVSGKFNISSSRRLALQFESAGISDVKISPELEALIAPAMLPRTSVNHQILLALKEFSLQFSLPRRSALPRMEGGDYMLTYLDEDMLIGRAIGLSGTYVFDREPSP</sequence>
<proteinExistence type="predicted"/>
<evidence type="ECO:0000256" key="1">
    <source>
        <dbReference type="ARBA" id="ARBA00004474"/>
    </source>
</evidence>
<dbReference type="Pfam" id="PF04755">
    <property type="entry name" value="PAP_fibrillin"/>
    <property type="match status" value="1"/>
</dbReference>
<evidence type="ECO:0000256" key="2">
    <source>
        <dbReference type="ARBA" id="ARBA00022640"/>
    </source>
</evidence>
<dbReference type="Proteomes" id="UP000708148">
    <property type="component" value="Unassembled WGS sequence"/>
</dbReference>
<gene>
    <name evidence="5" type="ORF">OSTQU699_LOCUS6181</name>
</gene>
<dbReference type="OrthoDB" id="550273at2759"/>
<evidence type="ECO:0000259" key="4">
    <source>
        <dbReference type="Pfam" id="PF04755"/>
    </source>
</evidence>
<keyword evidence="6" id="KW-1185">Reference proteome</keyword>
<keyword evidence="2" id="KW-0934">Plastid</keyword>
<dbReference type="GO" id="GO:0009536">
    <property type="term" value="C:plastid"/>
    <property type="evidence" value="ECO:0007669"/>
    <property type="project" value="UniProtKB-SubCell"/>
</dbReference>
<reference evidence="5" key="1">
    <citation type="submission" date="2020-12" db="EMBL/GenBank/DDBJ databases">
        <authorList>
            <person name="Iha C."/>
        </authorList>
    </citation>
    <scope>NUCLEOTIDE SEQUENCE</scope>
</reference>
<evidence type="ECO:0000256" key="3">
    <source>
        <dbReference type="SAM" id="MobiDB-lite"/>
    </source>
</evidence>
<dbReference type="AlphaFoldDB" id="A0A8S1J0Z1"/>
<feature type="domain" description="Plastid lipid-associated protein/fibrillin conserved" evidence="4">
    <location>
        <begin position="54"/>
        <end position="262"/>
    </location>
</feature>
<organism evidence="5 6">
    <name type="scientific">Ostreobium quekettii</name>
    <dbReference type="NCBI Taxonomy" id="121088"/>
    <lineage>
        <taxon>Eukaryota</taxon>
        <taxon>Viridiplantae</taxon>
        <taxon>Chlorophyta</taxon>
        <taxon>core chlorophytes</taxon>
        <taxon>Ulvophyceae</taxon>
        <taxon>TCBD clade</taxon>
        <taxon>Bryopsidales</taxon>
        <taxon>Ostreobineae</taxon>
        <taxon>Ostreobiaceae</taxon>
        <taxon>Ostreobium</taxon>
    </lineage>
</organism>